<dbReference type="EMBL" id="QKWP01003577">
    <property type="protein sequence ID" value="RIB00825.1"/>
    <property type="molecule type" value="Genomic_DNA"/>
</dbReference>
<evidence type="ECO:0000256" key="1">
    <source>
        <dbReference type="SAM" id="Phobius"/>
    </source>
</evidence>
<gene>
    <name evidence="2" type="ORF">C2G38_2232813</name>
</gene>
<organism evidence="2 3">
    <name type="scientific">Gigaspora rosea</name>
    <dbReference type="NCBI Taxonomy" id="44941"/>
    <lineage>
        <taxon>Eukaryota</taxon>
        <taxon>Fungi</taxon>
        <taxon>Fungi incertae sedis</taxon>
        <taxon>Mucoromycota</taxon>
        <taxon>Glomeromycotina</taxon>
        <taxon>Glomeromycetes</taxon>
        <taxon>Diversisporales</taxon>
        <taxon>Gigasporaceae</taxon>
        <taxon>Gigaspora</taxon>
    </lineage>
</organism>
<keyword evidence="1" id="KW-1133">Transmembrane helix</keyword>
<evidence type="ECO:0000313" key="2">
    <source>
        <dbReference type="EMBL" id="RIB00825.1"/>
    </source>
</evidence>
<reference evidence="2 3" key="1">
    <citation type="submission" date="2018-06" db="EMBL/GenBank/DDBJ databases">
        <title>Comparative genomics reveals the genomic features of Rhizophagus irregularis, R. cerebriforme, R. diaphanum and Gigaspora rosea, and their symbiotic lifestyle signature.</title>
        <authorList>
            <person name="Morin E."/>
            <person name="San Clemente H."/>
            <person name="Chen E.C.H."/>
            <person name="De La Providencia I."/>
            <person name="Hainaut M."/>
            <person name="Kuo A."/>
            <person name="Kohler A."/>
            <person name="Murat C."/>
            <person name="Tang N."/>
            <person name="Roy S."/>
            <person name="Loubradou J."/>
            <person name="Henrissat B."/>
            <person name="Grigoriev I.V."/>
            <person name="Corradi N."/>
            <person name="Roux C."/>
            <person name="Martin F.M."/>
        </authorList>
    </citation>
    <scope>NUCLEOTIDE SEQUENCE [LARGE SCALE GENOMIC DNA]</scope>
    <source>
        <strain evidence="2 3">DAOM 194757</strain>
    </source>
</reference>
<dbReference type="AlphaFoldDB" id="A0A397TRP5"/>
<protein>
    <submittedName>
        <fullName evidence="2">Uncharacterized protein</fullName>
    </submittedName>
</protein>
<dbReference type="Proteomes" id="UP000266673">
    <property type="component" value="Unassembled WGS sequence"/>
</dbReference>
<sequence length="93" mass="10353">MALFFSLDSLATFVFVPRTKQTKVEVVCFTGPIARVVIPKNKILPEKLEWVRDLDHSNRTVARFVTRAVAVAVARTIIGTIFGAVLRAVTRVL</sequence>
<proteinExistence type="predicted"/>
<keyword evidence="3" id="KW-1185">Reference proteome</keyword>
<keyword evidence="1" id="KW-0812">Transmembrane</keyword>
<keyword evidence="1" id="KW-0472">Membrane</keyword>
<evidence type="ECO:0000313" key="3">
    <source>
        <dbReference type="Proteomes" id="UP000266673"/>
    </source>
</evidence>
<comment type="caution">
    <text evidence="2">The sequence shown here is derived from an EMBL/GenBank/DDBJ whole genome shotgun (WGS) entry which is preliminary data.</text>
</comment>
<name>A0A397TRP5_9GLOM</name>
<accession>A0A397TRP5</accession>
<feature type="transmembrane region" description="Helical" evidence="1">
    <location>
        <begin position="64"/>
        <end position="86"/>
    </location>
</feature>